<feature type="transmembrane region" description="Helical" evidence="8">
    <location>
        <begin position="143"/>
        <end position="160"/>
    </location>
</feature>
<comment type="cofactor">
    <cofactor evidence="8">
        <name>heme b</name>
        <dbReference type="ChEBI" id="CHEBI:60344"/>
    </cofactor>
    <text evidence="8">Binds 1 heme b (iron(II)-protoporphyrin IX) group per subunit.</text>
</comment>
<dbReference type="GO" id="GO:0010181">
    <property type="term" value="F:FMN binding"/>
    <property type="evidence" value="ECO:0007669"/>
    <property type="project" value="UniProtKB-UniRule"/>
</dbReference>
<feature type="transmembrane region" description="Helical" evidence="8">
    <location>
        <begin position="166"/>
        <end position="182"/>
    </location>
</feature>
<keyword evidence="5 8" id="KW-1133">Transmembrane helix</keyword>
<keyword evidence="3 8" id="KW-0349">Heme</keyword>
<comment type="subcellular location">
    <subcellularLocation>
        <location evidence="8">Cell membrane</location>
        <topology evidence="8">Multi-pass membrane protein</topology>
    </subcellularLocation>
    <subcellularLocation>
        <location evidence="1">Membrane</location>
        <topology evidence="1">Multi-pass membrane protein</topology>
    </subcellularLocation>
</comment>
<comment type="subunit">
    <text evidence="8">Heterodimer of a catalytic subunit (MsrP) and a heme-binding subunit (MsrQ).</text>
</comment>
<comment type="cofactor">
    <cofactor evidence="8">
        <name>FMN</name>
        <dbReference type="ChEBI" id="CHEBI:58210"/>
    </cofactor>
    <text evidence="8">Binds 1 FMN per subunit.</text>
</comment>
<protein>
    <recommendedName>
        <fullName evidence="8">Protein-methionine-sulfoxide reductase heme-binding subunit MsrQ</fullName>
    </recommendedName>
    <alternativeName>
        <fullName evidence="8">Flavocytochrome MsrQ</fullName>
    </alternativeName>
</protein>
<dbReference type="PANTHER" id="PTHR36964">
    <property type="entry name" value="PROTEIN-METHIONINE-SULFOXIDE REDUCTASE HEME-BINDING SUBUNIT MSRQ"/>
    <property type="match status" value="1"/>
</dbReference>
<organism evidence="10 11">
    <name type="scientific">Thalassotalea euphylliae</name>
    <dbReference type="NCBI Taxonomy" id="1655234"/>
    <lineage>
        <taxon>Bacteria</taxon>
        <taxon>Pseudomonadati</taxon>
        <taxon>Pseudomonadota</taxon>
        <taxon>Gammaproteobacteria</taxon>
        <taxon>Alteromonadales</taxon>
        <taxon>Colwelliaceae</taxon>
        <taxon>Thalassotalea</taxon>
    </lineage>
</organism>
<keyword evidence="8" id="KW-0249">Electron transport</keyword>
<dbReference type="NCBIfam" id="NF003831">
    <property type="entry name" value="PRK05419.1-2"/>
    <property type="match status" value="1"/>
</dbReference>
<evidence type="ECO:0000256" key="3">
    <source>
        <dbReference type="ARBA" id="ARBA00022617"/>
    </source>
</evidence>
<keyword evidence="4 8" id="KW-0812">Transmembrane</keyword>
<dbReference type="GO" id="GO:0009055">
    <property type="term" value="F:electron transfer activity"/>
    <property type="evidence" value="ECO:0007669"/>
    <property type="project" value="UniProtKB-UniRule"/>
</dbReference>
<keyword evidence="8" id="KW-0288">FMN</keyword>
<evidence type="ECO:0000256" key="2">
    <source>
        <dbReference type="ARBA" id="ARBA00022448"/>
    </source>
</evidence>
<dbReference type="Proteomes" id="UP000256478">
    <property type="component" value="Unassembled WGS sequence"/>
</dbReference>
<dbReference type="OrthoDB" id="9788328at2"/>
<dbReference type="Pfam" id="PF01794">
    <property type="entry name" value="Ferric_reduct"/>
    <property type="match status" value="1"/>
</dbReference>
<dbReference type="GO" id="GO:0046872">
    <property type="term" value="F:metal ion binding"/>
    <property type="evidence" value="ECO:0007669"/>
    <property type="project" value="UniProtKB-KW"/>
</dbReference>
<dbReference type="InterPro" id="IPR013130">
    <property type="entry name" value="Fe3_Rdtase_TM_dom"/>
</dbReference>
<evidence type="ECO:0000313" key="11">
    <source>
        <dbReference type="Proteomes" id="UP000256478"/>
    </source>
</evidence>
<feature type="transmembrane region" description="Helical" evidence="8">
    <location>
        <begin position="70"/>
        <end position="91"/>
    </location>
</feature>
<dbReference type="GO" id="GO:0020037">
    <property type="term" value="F:heme binding"/>
    <property type="evidence" value="ECO:0007669"/>
    <property type="project" value="UniProtKB-UniRule"/>
</dbReference>
<keyword evidence="7 8" id="KW-0472">Membrane</keyword>
<comment type="caution">
    <text evidence="10">The sequence shown here is derived from an EMBL/GenBank/DDBJ whole genome shotgun (WGS) entry which is preliminary data.</text>
</comment>
<name>A0A3E0TN29_9GAMM</name>
<feature type="transmembrane region" description="Helical" evidence="8">
    <location>
        <begin position="37"/>
        <end position="58"/>
    </location>
</feature>
<keyword evidence="2 8" id="KW-0813">Transport</keyword>
<dbReference type="AlphaFoldDB" id="A0A3E0TN29"/>
<dbReference type="GO" id="GO:0005886">
    <property type="term" value="C:plasma membrane"/>
    <property type="evidence" value="ECO:0007669"/>
    <property type="project" value="UniProtKB-SubCell"/>
</dbReference>
<dbReference type="GO" id="GO:0030091">
    <property type="term" value="P:protein repair"/>
    <property type="evidence" value="ECO:0007669"/>
    <property type="project" value="UniProtKB-UniRule"/>
</dbReference>
<accession>A0A3E0TN29</accession>
<evidence type="ECO:0000256" key="7">
    <source>
        <dbReference type="ARBA" id="ARBA00023136"/>
    </source>
</evidence>
<evidence type="ECO:0000256" key="5">
    <source>
        <dbReference type="ARBA" id="ARBA00022989"/>
    </source>
</evidence>
<comment type="function">
    <text evidence="8">Part of the MsrPQ system that repairs oxidized periplasmic proteins containing methionine sulfoxide residues (Met-O), using respiratory chain electrons. Thus protects these proteins from oxidative-stress damage caused by reactive species of oxygen and chlorine generated by the host defense mechanisms. MsrPQ is essential for the maintenance of envelope integrity under bleach stress, rescuing a wide series of structurally unrelated periplasmic proteins from methionine oxidation. MsrQ provides electrons for reduction to the reductase catalytic subunit MsrP, using the quinone pool of the respiratory chain.</text>
</comment>
<dbReference type="RefSeq" id="WP_116007101.1">
    <property type="nucleotide sequence ID" value="NZ_QUOU01000001.1"/>
</dbReference>
<feature type="transmembrane region" description="Helical" evidence="8">
    <location>
        <begin position="7"/>
        <end position="25"/>
    </location>
</feature>
<dbReference type="HAMAP" id="MF_01207">
    <property type="entry name" value="MsrQ"/>
    <property type="match status" value="1"/>
</dbReference>
<evidence type="ECO:0000313" key="10">
    <source>
        <dbReference type="EMBL" id="REL25979.1"/>
    </source>
</evidence>
<sequence length="195" mass="22615">MIAVVKTLVHLAAALPLVWLYYGAITDAIGADPVERVIHFTGIGALNILLISLAITPLAKRFKQPVLLKFRRLLGLWAFTYAALHLLNFLFFELQFDWRLFIDEVIDRPYITVGMFAFAILLPLAVTSLGKIKRKMGKSWQQLHNWVYIAAVAIWVHFYWSIKSDIYEPGLYAIALVWLLSLRKDRIRRWLFKRS</sequence>
<keyword evidence="8" id="KW-0285">Flavoprotein</keyword>
<dbReference type="InterPro" id="IPR022837">
    <property type="entry name" value="MsrQ-like"/>
</dbReference>
<evidence type="ECO:0000256" key="1">
    <source>
        <dbReference type="ARBA" id="ARBA00004141"/>
    </source>
</evidence>
<dbReference type="PANTHER" id="PTHR36964:SF1">
    <property type="entry name" value="PROTEIN-METHIONINE-SULFOXIDE REDUCTASE HEME-BINDING SUBUNIT MSRQ"/>
    <property type="match status" value="1"/>
</dbReference>
<evidence type="ECO:0000256" key="6">
    <source>
        <dbReference type="ARBA" id="ARBA00023004"/>
    </source>
</evidence>
<keyword evidence="8" id="KW-1003">Cell membrane</keyword>
<comment type="similarity">
    <text evidence="8">Belongs to the MsrQ family.</text>
</comment>
<proteinExistence type="inferred from homology"/>
<dbReference type="GO" id="GO:0016679">
    <property type="term" value="F:oxidoreductase activity, acting on diphenols and related substances as donors"/>
    <property type="evidence" value="ECO:0007669"/>
    <property type="project" value="TreeGrafter"/>
</dbReference>
<keyword evidence="8" id="KW-0479">Metal-binding</keyword>
<reference evidence="10 11" key="1">
    <citation type="submission" date="2018-08" db="EMBL/GenBank/DDBJ databases">
        <title>Thalassotalea euphylliae genome.</title>
        <authorList>
            <person name="Summers S."/>
            <person name="Rice S.A."/>
            <person name="Freckelton M.L."/>
            <person name="Nedved B.T."/>
            <person name="Hadfield M.G."/>
        </authorList>
    </citation>
    <scope>NUCLEOTIDE SEQUENCE [LARGE SCALE GENOMIC DNA]</scope>
    <source>
        <strain evidence="10 11">H1</strain>
    </source>
</reference>
<feature type="domain" description="Ferric oxidoreductase" evidence="9">
    <location>
        <begin position="43"/>
        <end position="153"/>
    </location>
</feature>
<keyword evidence="6 8" id="KW-0408">Iron</keyword>
<feature type="transmembrane region" description="Helical" evidence="8">
    <location>
        <begin position="111"/>
        <end position="131"/>
    </location>
</feature>
<dbReference type="EMBL" id="QUOU01000001">
    <property type="protein sequence ID" value="REL25979.1"/>
    <property type="molecule type" value="Genomic_DNA"/>
</dbReference>
<gene>
    <name evidence="8 10" type="primary">msrQ</name>
    <name evidence="10" type="ORF">DXX93_04970</name>
</gene>
<evidence type="ECO:0000256" key="8">
    <source>
        <dbReference type="HAMAP-Rule" id="MF_01207"/>
    </source>
</evidence>
<evidence type="ECO:0000259" key="9">
    <source>
        <dbReference type="Pfam" id="PF01794"/>
    </source>
</evidence>
<evidence type="ECO:0000256" key="4">
    <source>
        <dbReference type="ARBA" id="ARBA00022692"/>
    </source>
</evidence>